<dbReference type="Proteomes" id="UP001151760">
    <property type="component" value="Unassembled WGS sequence"/>
</dbReference>
<protein>
    <submittedName>
        <fullName evidence="2">Uncharacterized protein</fullName>
    </submittedName>
</protein>
<reference evidence="2" key="1">
    <citation type="journal article" date="2022" name="Int. J. Mol. Sci.">
        <title>Draft Genome of Tanacetum Coccineum: Genomic Comparison of Closely Related Tanacetum-Family Plants.</title>
        <authorList>
            <person name="Yamashiro T."/>
            <person name="Shiraishi A."/>
            <person name="Nakayama K."/>
            <person name="Satake H."/>
        </authorList>
    </citation>
    <scope>NUCLEOTIDE SEQUENCE</scope>
</reference>
<evidence type="ECO:0000256" key="1">
    <source>
        <dbReference type="SAM" id="MobiDB-lite"/>
    </source>
</evidence>
<reference evidence="2" key="2">
    <citation type="submission" date="2022-01" db="EMBL/GenBank/DDBJ databases">
        <authorList>
            <person name="Yamashiro T."/>
            <person name="Shiraishi A."/>
            <person name="Satake H."/>
            <person name="Nakayama K."/>
        </authorList>
    </citation>
    <scope>NUCLEOTIDE SEQUENCE</scope>
</reference>
<keyword evidence="3" id="KW-1185">Reference proteome</keyword>
<evidence type="ECO:0000313" key="2">
    <source>
        <dbReference type="EMBL" id="GJT59245.1"/>
    </source>
</evidence>
<sequence length="106" mass="11607">MQPTLSTPSHHSRHLSRRKGVDVGMRWRGEVVVTCDSEEVACGDDDGVDSRDDGVEMGRGGEVAVVERATVFRPERSPEKFSGGGERRWWPAAAGGRSGGRWPDNE</sequence>
<proteinExistence type="predicted"/>
<name>A0ABQ5F7E7_9ASTR</name>
<evidence type="ECO:0000313" key="3">
    <source>
        <dbReference type="Proteomes" id="UP001151760"/>
    </source>
</evidence>
<dbReference type="EMBL" id="BQNB010017092">
    <property type="protein sequence ID" value="GJT59245.1"/>
    <property type="molecule type" value="Genomic_DNA"/>
</dbReference>
<feature type="region of interest" description="Disordered" evidence="1">
    <location>
        <begin position="76"/>
        <end position="106"/>
    </location>
</feature>
<organism evidence="2 3">
    <name type="scientific">Tanacetum coccineum</name>
    <dbReference type="NCBI Taxonomy" id="301880"/>
    <lineage>
        <taxon>Eukaryota</taxon>
        <taxon>Viridiplantae</taxon>
        <taxon>Streptophyta</taxon>
        <taxon>Embryophyta</taxon>
        <taxon>Tracheophyta</taxon>
        <taxon>Spermatophyta</taxon>
        <taxon>Magnoliopsida</taxon>
        <taxon>eudicotyledons</taxon>
        <taxon>Gunneridae</taxon>
        <taxon>Pentapetalae</taxon>
        <taxon>asterids</taxon>
        <taxon>campanulids</taxon>
        <taxon>Asterales</taxon>
        <taxon>Asteraceae</taxon>
        <taxon>Asteroideae</taxon>
        <taxon>Anthemideae</taxon>
        <taxon>Anthemidinae</taxon>
        <taxon>Tanacetum</taxon>
    </lineage>
</organism>
<feature type="compositionally biased region" description="Basic and acidic residues" evidence="1">
    <location>
        <begin position="76"/>
        <end position="89"/>
    </location>
</feature>
<accession>A0ABQ5F7E7</accession>
<comment type="caution">
    <text evidence="2">The sequence shown here is derived from an EMBL/GenBank/DDBJ whole genome shotgun (WGS) entry which is preliminary data.</text>
</comment>
<feature type="region of interest" description="Disordered" evidence="1">
    <location>
        <begin position="1"/>
        <end position="20"/>
    </location>
</feature>
<gene>
    <name evidence="2" type="ORF">Tco_1002778</name>
</gene>